<name>A0A1K0FGV8_9ACTN</name>
<keyword evidence="1" id="KW-0472">Membrane</keyword>
<keyword evidence="1" id="KW-0812">Transmembrane</keyword>
<reference evidence="2 3" key="1">
    <citation type="submission" date="2016-09" db="EMBL/GenBank/DDBJ databases">
        <title>Couchioplanes caeruleus draft genome sequence.</title>
        <authorList>
            <person name="Sheehan J."/>
            <person name="Caffrey P."/>
        </authorList>
    </citation>
    <scope>NUCLEOTIDE SEQUENCE [LARGE SCALE GENOMIC DNA]</scope>
    <source>
        <strain evidence="2 3">DSM 43634</strain>
    </source>
</reference>
<organism evidence="2 3">
    <name type="scientific">Couchioplanes caeruleus subsp. caeruleus</name>
    <dbReference type="NCBI Taxonomy" id="56427"/>
    <lineage>
        <taxon>Bacteria</taxon>
        <taxon>Bacillati</taxon>
        <taxon>Actinomycetota</taxon>
        <taxon>Actinomycetes</taxon>
        <taxon>Micromonosporales</taxon>
        <taxon>Micromonosporaceae</taxon>
        <taxon>Couchioplanes</taxon>
    </lineage>
</organism>
<keyword evidence="1" id="KW-1133">Transmembrane helix</keyword>
<gene>
    <name evidence="2" type="ORF">BG844_22570</name>
</gene>
<dbReference type="RefSeq" id="WP_071807345.1">
    <property type="nucleotide sequence ID" value="NZ_MEIA01000242.1"/>
</dbReference>
<keyword evidence="3" id="KW-1185">Reference proteome</keyword>
<sequence length="176" mass="19419">MNTASSIPAWLFDDAAASGPAQPETSASRRLCRVGLVVVALVIALTAVLWGGVAGLRDWVSDPPEPQATAQELVGEWRGADGARLVLHADQTCGMTELPVQLDDIDFPDPAGPWSHPWTGAGKWSLEPRSTYTSQNIRIDRGSLFPLYVSKDDRAVRLYFWIGDINKDRRYWLDKV</sequence>
<dbReference type="Proteomes" id="UP000182486">
    <property type="component" value="Unassembled WGS sequence"/>
</dbReference>
<dbReference type="EMBL" id="MEIA01000242">
    <property type="protein sequence ID" value="OJF12079.1"/>
    <property type="molecule type" value="Genomic_DNA"/>
</dbReference>
<dbReference type="AlphaFoldDB" id="A0A1K0FGV8"/>
<evidence type="ECO:0000313" key="2">
    <source>
        <dbReference type="EMBL" id="OJF12079.1"/>
    </source>
</evidence>
<evidence type="ECO:0000313" key="3">
    <source>
        <dbReference type="Proteomes" id="UP000182486"/>
    </source>
</evidence>
<evidence type="ECO:0000256" key="1">
    <source>
        <dbReference type="SAM" id="Phobius"/>
    </source>
</evidence>
<accession>A0A1K0FGV8</accession>
<comment type="caution">
    <text evidence="2">The sequence shown here is derived from an EMBL/GenBank/DDBJ whole genome shotgun (WGS) entry which is preliminary data.</text>
</comment>
<feature type="transmembrane region" description="Helical" evidence="1">
    <location>
        <begin position="34"/>
        <end position="56"/>
    </location>
</feature>
<protein>
    <submittedName>
        <fullName evidence="2">Uncharacterized protein</fullName>
    </submittedName>
</protein>
<proteinExistence type="predicted"/>